<evidence type="ECO:0000313" key="2">
    <source>
        <dbReference type="Proteomes" id="UP001152607"/>
    </source>
</evidence>
<sequence>MELFNVIITKVDIPTLSRLSRVNSSVKALVDHRFWNTDILDLDDRRQIDAITRPRICAALQKHTESLTLAVSDDPISQRFFRKVINAIRHRPIVSLRLKNAHLKPRSYQRLNDVLSNPSSLWMSSLQDIQLPLQTAEDMGKSFYEPLNGTFYISTKREVQDIATRKRSTRNIEIRAWGSQQIEFPAYRVNGTPFQTFQSLIGNIGNLRQWDTINLTGNQSLTASVDDIMDALDVHYPSLPIRITNLSLAGFSFEDLPLSDFDQLDASSVRHLSIRDCSSLPDLFEHFMGSASALQLESFECCMWNHQEDVDHNNPHNIQAFLLSLSGLKYLAIHVHSVWSLDLRGIISQHPDLEHFEYSTNNTAPSLEFIDAAQSLYGLKRLGFRASAIEELMRYGSLTEETKKQASTLFWRLGNMLNLEELMVIFRPLVTDGRSSSDTGTFPENLKAVADEVYAMLGSSAIKRIKLWMRHSRYRPNREVESGVPAPYVFDYE</sequence>
<evidence type="ECO:0000313" key="1">
    <source>
        <dbReference type="EMBL" id="CAI6334024.1"/>
    </source>
</evidence>
<gene>
    <name evidence="1" type="ORF">PDIGIT_LOCUS7077</name>
</gene>
<dbReference type="Gene3D" id="3.80.10.10">
    <property type="entry name" value="Ribonuclease Inhibitor"/>
    <property type="match status" value="1"/>
</dbReference>
<dbReference type="OrthoDB" id="10523838at2759"/>
<dbReference type="InterPro" id="IPR032675">
    <property type="entry name" value="LRR_dom_sf"/>
</dbReference>
<organism evidence="1 2">
    <name type="scientific">Periconia digitata</name>
    <dbReference type="NCBI Taxonomy" id="1303443"/>
    <lineage>
        <taxon>Eukaryota</taxon>
        <taxon>Fungi</taxon>
        <taxon>Dikarya</taxon>
        <taxon>Ascomycota</taxon>
        <taxon>Pezizomycotina</taxon>
        <taxon>Dothideomycetes</taxon>
        <taxon>Pleosporomycetidae</taxon>
        <taxon>Pleosporales</taxon>
        <taxon>Massarineae</taxon>
        <taxon>Periconiaceae</taxon>
        <taxon>Periconia</taxon>
    </lineage>
</organism>
<protein>
    <recommendedName>
        <fullName evidence="3">F-box domain-containing protein</fullName>
    </recommendedName>
</protein>
<comment type="caution">
    <text evidence="1">The sequence shown here is derived from an EMBL/GenBank/DDBJ whole genome shotgun (WGS) entry which is preliminary data.</text>
</comment>
<keyword evidence="2" id="KW-1185">Reference proteome</keyword>
<dbReference type="AlphaFoldDB" id="A0A9W4XJA9"/>
<evidence type="ECO:0008006" key="3">
    <source>
        <dbReference type="Google" id="ProtNLM"/>
    </source>
</evidence>
<dbReference type="EMBL" id="CAOQHR010000004">
    <property type="protein sequence ID" value="CAI6334024.1"/>
    <property type="molecule type" value="Genomic_DNA"/>
</dbReference>
<name>A0A9W4XJA9_9PLEO</name>
<proteinExistence type="predicted"/>
<dbReference type="SUPFAM" id="SSF52047">
    <property type="entry name" value="RNI-like"/>
    <property type="match status" value="1"/>
</dbReference>
<reference evidence="1" key="1">
    <citation type="submission" date="2023-01" db="EMBL/GenBank/DDBJ databases">
        <authorList>
            <person name="Van Ghelder C."/>
            <person name="Rancurel C."/>
        </authorList>
    </citation>
    <scope>NUCLEOTIDE SEQUENCE</scope>
    <source>
        <strain evidence="1">CNCM I-4278</strain>
    </source>
</reference>
<dbReference type="Proteomes" id="UP001152607">
    <property type="component" value="Unassembled WGS sequence"/>
</dbReference>
<accession>A0A9W4XJA9</accession>